<accession>A0AAV5VKF4</accession>
<name>A0AAV5VKF4_9BILA</name>
<dbReference type="AlphaFoldDB" id="A0AAV5VKF4"/>
<dbReference type="Pfam" id="PF00017">
    <property type="entry name" value="SH2"/>
    <property type="match status" value="1"/>
</dbReference>
<comment type="caution">
    <text evidence="4">The sequence shown here is derived from an EMBL/GenBank/DDBJ whole genome shotgun (WGS) entry which is preliminary data.</text>
</comment>
<evidence type="ECO:0000256" key="2">
    <source>
        <dbReference type="SAM" id="MobiDB-lite"/>
    </source>
</evidence>
<feature type="compositionally biased region" description="Basic and acidic residues" evidence="2">
    <location>
        <begin position="51"/>
        <end position="67"/>
    </location>
</feature>
<gene>
    <name evidence="4" type="ORF">PFISCL1PPCAC_10075</name>
</gene>
<dbReference type="SUPFAM" id="SSF55550">
    <property type="entry name" value="SH2 domain"/>
    <property type="match status" value="1"/>
</dbReference>
<dbReference type="SMART" id="SM00252">
    <property type="entry name" value="SH2"/>
    <property type="match status" value="1"/>
</dbReference>
<organism evidence="4 5">
    <name type="scientific">Pristionchus fissidentatus</name>
    <dbReference type="NCBI Taxonomy" id="1538716"/>
    <lineage>
        <taxon>Eukaryota</taxon>
        <taxon>Metazoa</taxon>
        <taxon>Ecdysozoa</taxon>
        <taxon>Nematoda</taxon>
        <taxon>Chromadorea</taxon>
        <taxon>Rhabditida</taxon>
        <taxon>Rhabditina</taxon>
        <taxon>Diplogasteromorpha</taxon>
        <taxon>Diplogasteroidea</taxon>
        <taxon>Neodiplogasteridae</taxon>
        <taxon>Pristionchus</taxon>
    </lineage>
</organism>
<feature type="domain" description="SH2" evidence="3">
    <location>
        <begin position="118"/>
        <end position="212"/>
    </location>
</feature>
<evidence type="ECO:0000313" key="4">
    <source>
        <dbReference type="EMBL" id="GMT18778.1"/>
    </source>
</evidence>
<proteinExistence type="predicted"/>
<feature type="region of interest" description="Disordered" evidence="2">
    <location>
        <begin position="1"/>
        <end position="67"/>
    </location>
</feature>
<sequence>MQFSRDLAKTIRDKFRSSPAAPVGGQRRSRSTGDLEAPQYELIDPGTSNRQHIEPGEGLRAHPEDSDRVPVEFLPKSRGKDGARMRVLKPHSAAARETTLRGEDTEVPPEMLHLTQPWFYPNMGRTKGEGVLARLGLINGSYLVRGFSSHLALSVAHDGNVTHFLIQHYIDPVAKEIRYFIESDHAHTSVYSLVTYYRTHKGVLPCMLGSSASRVLYYRRCSEEGSRRHRLNAEKKSPKPPVNGMKGDAASPSTRSPRPSLV</sequence>
<dbReference type="PROSITE" id="PS50001">
    <property type="entry name" value="SH2"/>
    <property type="match status" value="1"/>
</dbReference>
<keyword evidence="5" id="KW-1185">Reference proteome</keyword>
<keyword evidence="1" id="KW-0727">SH2 domain</keyword>
<evidence type="ECO:0000259" key="3">
    <source>
        <dbReference type="PROSITE" id="PS50001"/>
    </source>
</evidence>
<dbReference type="InterPro" id="IPR000980">
    <property type="entry name" value="SH2"/>
</dbReference>
<reference evidence="4" key="1">
    <citation type="submission" date="2023-10" db="EMBL/GenBank/DDBJ databases">
        <title>Genome assembly of Pristionchus species.</title>
        <authorList>
            <person name="Yoshida K."/>
            <person name="Sommer R.J."/>
        </authorList>
    </citation>
    <scope>NUCLEOTIDE SEQUENCE</scope>
    <source>
        <strain evidence="4">RS5133</strain>
    </source>
</reference>
<evidence type="ECO:0000313" key="5">
    <source>
        <dbReference type="Proteomes" id="UP001432322"/>
    </source>
</evidence>
<feature type="region of interest" description="Disordered" evidence="2">
    <location>
        <begin position="226"/>
        <end position="262"/>
    </location>
</feature>
<dbReference type="Gene3D" id="3.30.505.10">
    <property type="entry name" value="SH2 domain"/>
    <property type="match status" value="1"/>
</dbReference>
<feature type="compositionally biased region" description="Basic and acidic residues" evidence="2">
    <location>
        <begin position="1"/>
        <end position="16"/>
    </location>
</feature>
<evidence type="ECO:0000256" key="1">
    <source>
        <dbReference type="PROSITE-ProRule" id="PRU00191"/>
    </source>
</evidence>
<dbReference type="InterPro" id="IPR036860">
    <property type="entry name" value="SH2_dom_sf"/>
</dbReference>
<feature type="compositionally biased region" description="Basic and acidic residues" evidence="2">
    <location>
        <begin position="226"/>
        <end position="237"/>
    </location>
</feature>
<dbReference type="Proteomes" id="UP001432322">
    <property type="component" value="Unassembled WGS sequence"/>
</dbReference>
<dbReference type="EMBL" id="BTSY01000003">
    <property type="protein sequence ID" value="GMT18778.1"/>
    <property type="molecule type" value="Genomic_DNA"/>
</dbReference>
<feature type="compositionally biased region" description="Low complexity" evidence="2">
    <location>
        <begin position="251"/>
        <end position="262"/>
    </location>
</feature>
<protein>
    <recommendedName>
        <fullName evidence="3">SH2 domain-containing protein</fullName>
    </recommendedName>
</protein>